<keyword evidence="6" id="KW-0328">Glycosyltransferase</keyword>
<keyword evidence="7" id="KW-1185">Reference proteome</keyword>
<dbReference type="Pfam" id="PF09095">
    <property type="entry name" value="AmyA-gluTrfs_C"/>
    <property type="match status" value="1"/>
</dbReference>
<evidence type="ECO:0000259" key="3">
    <source>
        <dbReference type="Pfam" id="PF03065"/>
    </source>
</evidence>
<dbReference type="GO" id="GO:0005975">
    <property type="term" value="P:carbohydrate metabolic process"/>
    <property type="evidence" value="ECO:0007669"/>
    <property type="project" value="InterPro"/>
</dbReference>
<feature type="domain" description="Alpha-amylase/4-alpha-glucanotransferase C-terminal" evidence="5">
    <location>
        <begin position="382"/>
        <end position="648"/>
    </location>
</feature>
<dbReference type="InterPro" id="IPR015178">
    <property type="entry name" value="A-amylase/a-glucTrfase_central"/>
</dbReference>
<dbReference type="InParanoid" id="F2LVZ3"/>
<dbReference type="Pfam" id="PF03065">
    <property type="entry name" value="Glyco_hydro_57"/>
    <property type="match status" value="1"/>
</dbReference>
<evidence type="ECO:0000256" key="2">
    <source>
        <dbReference type="ARBA" id="ARBA00023277"/>
    </source>
</evidence>
<evidence type="ECO:0000259" key="4">
    <source>
        <dbReference type="Pfam" id="PF09094"/>
    </source>
</evidence>
<dbReference type="GO" id="GO:0004134">
    <property type="term" value="F:4-alpha-glucanotransferase activity"/>
    <property type="evidence" value="ECO:0007669"/>
    <property type="project" value="UniProtKB-EC"/>
</dbReference>
<evidence type="ECO:0000313" key="7">
    <source>
        <dbReference type="Proteomes" id="UP000008139"/>
    </source>
</evidence>
<dbReference type="Proteomes" id="UP000008139">
    <property type="component" value="Chromosome"/>
</dbReference>
<reference evidence="7" key="2">
    <citation type="submission" date="2011-03" db="EMBL/GenBank/DDBJ databases">
        <title>The complete genome of Hippea maritima DSM 10411.</title>
        <authorList>
            <consortium name="US DOE Joint Genome Institute (JGI-PGF)"/>
            <person name="Lucas S."/>
            <person name="Copeland A."/>
            <person name="Lapidus A."/>
            <person name="Bruce D."/>
            <person name="Goodwin L."/>
            <person name="Pitluck S."/>
            <person name="Peters L."/>
            <person name="Kyrpides N."/>
            <person name="Mavromatis K."/>
            <person name="Pagani I."/>
            <person name="Ivanova N."/>
            <person name="Mikhailova N."/>
            <person name="Lu M."/>
            <person name="Detter J.C."/>
            <person name="Tapia R."/>
            <person name="Han C."/>
            <person name="Land M."/>
            <person name="Hauser L."/>
            <person name="Markowitz V."/>
            <person name="Cheng J.-F."/>
            <person name="Hugenholtz P."/>
            <person name="Woyke T."/>
            <person name="Wu D."/>
            <person name="Spring S."/>
            <person name="Schroeder M."/>
            <person name="Brambilla E."/>
            <person name="Klenk H.-P."/>
            <person name="Eisen J.A."/>
        </authorList>
    </citation>
    <scope>NUCLEOTIDE SEQUENCE [LARGE SCALE GENOMIC DNA]</scope>
    <source>
        <strain evidence="7">ATCC 700847 / DSM 10411 / MH2</strain>
    </source>
</reference>
<sequence>MLLFGLHMHQPVDNFDKAIDEACKLCYYPFFKTVSKFDSFKFSLHCSGWLLSKLKNDYTEIYYLISELIDSGRVEIFSGGFYEPVLPSIPSKDRIGQIKRMNEFILKEFSRRPKGLWLAERVWDNCIIPEIKKSKIDYITVDDYHFIMAGLKDEQLEGYYLTEFDGETLGVFPISRQLRYALPFFEAKEAIDLIKSKDVAVVYDDLEKFGLWPETYQWVYEKGWLEEFLALLDEQKVETTHFYEFFESQRPKGLIYLPNVSYAEMGQWSMFYDDVLTSKAAKTVLVEAGFDSERLIKSGLWKNFFVKYEESNRLHKRMLELSKHRLYSRVYLDNLYRLQTNDVFWHGIFGGLYLPNLRDNAYRYLINCENLRYSKDALEIADVNLDGYDEVKCVKRDIIFRFDSRFGGQLIEFDDRKSQFNFQNVITRRKEAYHVVSQAEEHEGAIDTIHSKEDKLDKNLKDVLFYDWYVKNSFVDHITDEGFSFDSLFKCSFKEYADFANQPFELSATPDAIVFKRDGGIYDNGKFNTKLAKTYYPKENGFGFKIELKTEAKKRYIYALELNLHFASLERIKLNSQMFKDGFSEKLLKAFVVEDGFTKKILRFNLSEFFKLIALPLYTVSKSEKGFDLTVQGVTFAVLVDFVQNLKLTGEFRVENV</sequence>
<dbReference type="KEGG" id="hmr:Hipma_0958"/>
<dbReference type="EMBL" id="CP002606">
    <property type="protein sequence ID" value="AEA33927.1"/>
    <property type="molecule type" value="Genomic_DNA"/>
</dbReference>
<organism evidence="6 7">
    <name type="scientific">Hippea maritima (strain ATCC 700847 / DSM 10411 / MH2)</name>
    <dbReference type="NCBI Taxonomy" id="760142"/>
    <lineage>
        <taxon>Bacteria</taxon>
        <taxon>Pseudomonadati</taxon>
        <taxon>Campylobacterota</taxon>
        <taxon>Desulfurellia</taxon>
        <taxon>Desulfurellales</taxon>
        <taxon>Hippeaceae</taxon>
        <taxon>Hippea</taxon>
    </lineage>
</organism>
<dbReference type="GO" id="GO:0030246">
    <property type="term" value="F:carbohydrate binding"/>
    <property type="evidence" value="ECO:0007669"/>
    <property type="project" value="InterPro"/>
</dbReference>
<gene>
    <name evidence="6" type="ordered locus">Hipma_0958</name>
</gene>
<feature type="domain" description="Glycoside hydrolase family 57 N-terminal" evidence="3">
    <location>
        <begin position="26"/>
        <end position="258"/>
    </location>
</feature>
<evidence type="ECO:0000256" key="1">
    <source>
        <dbReference type="ARBA" id="ARBA00006821"/>
    </source>
</evidence>
<evidence type="ECO:0000259" key="5">
    <source>
        <dbReference type="Pfam" id="PF09095"/>
    </source>
</evidence>
<dbReference type="InterPro" id="IPR015179">
    <property type="entry name" value="A-amylase/a-glucTrfase_C"/>
</dbReference>
<dbReference type="eggNOG" id="COG1449">
    <property type="taxonomic scope" value="Bacteria"/>
</dbReference>
<dbReference type="PANTHER" id="PTHR36306">
    <property type="entry name" value="ALPHA-AMYLASE-RELATED-RELATED"/>
    <property type="match status" value="1"/>
</dbReference>
<comment type="similarity">
    <text evidence="1">Belongs to the glycosyl hydrolase 57 family.</text>
</comment>
<protein>
    <submittedName>
        <fullName evidence="6">4-alpha-glucanotransferase</fullName>
        <ecNumber evidence="6">2.4.1.25</ecNumber>
    </submittedName>
</protein>
<dbReference type="SUPFAM" id="SSF88688">
    <property type="entry name" value="Families 57/38 glycoside transferase middle domain"/>
    <property type="match status" value="1"/>
</dbReference>
<dbReference type="Gene3D" id="3.20.110.20">
    <property type="match status" value="1"/>
</dbReference>
<dbReference type="InterPro" id="IPR028995">
    <property type="entry name" value="Glyco_hydro_57/38_cen_sf"/>
</dbReference>
<feature type="domain" description="Alpha-amylase/4-alpha-glucanotransferase central" evidence="4">
    <location>
        <begin position="299"/>
        <end position="371"/>
    </location>
</feature>
<dbReference type="RefSeq" id="WP_013681968.1">
    <property type="nucleotide sequence ID" value="NC_015318.1"/>
</dbReference>
<dbReference type="Gene3D" id="2.70.98.10">
    <property type="match status" value="1"/>
</dbReference>
<keyword evidence="2" id="KW-0119">Carbohydrate metabolism</keyword>
<dbReference type="CDD" id="cd10793">
    <property type="entry name" value="GH57N_TLGT_like"/>
    <property type="match status" value="1"/>
</dbReference>
<dbReference type="STRING" id="760142.Hipma_0958"/>
<dbReference type="InterPro" id="IPR004300">
    <property type="entry name" value="Glyco_hydro_57_N"/>
</dbReference>
<name>F2LVZ3_HIPMA</name>
<dbReference type="Pfam" id="PF09094">
    <property type="entry name" value="AmyA-A_glucT_m"/>
    <property type="match status" value="1"/>
</dbReference>
<dbReference type="InterPro" id="IPR011330">
    <property type="entry name" value="Glyco_hydro/deAcase_b/a-brl"/>
</dbReference>
<dbReference type="PANTHER" id="PTHR36306:SF1">
    <property type="entry name" value="ALPHA-AMYLASE-RELATED"/>
    <property type="match status" value="1"/>
</dbReference>
<dbReference type="InterPro" id="IPR052046">
    <property type="entry name" value="GH57_Enzymes"/>
</dbReference>
<dbReference type="SUPFAM" id="SSF74650">
    <property type="entry name" value="Galactose mutarotase-like"/>
    <property type="match status" value="1"/>
</dbReference>
<accession>F2LVZ3</accession>
<dbReference type="AlphaFoldDB" id="F2LVZ3"/>
<dbReference type="SUPFAM" id="SSF88713">
    <property type="entry name" value="Glycoside hydrolase/deacetylase"/>
    <property type="match status" value="1"/>
</dbReference>
<evidence type="ECO:0000313" key="6">
    <source>
        <dbReference type="EMBL" id="AEA33927.1"/>
    </source>
</evidence>
<dbReference type="InterPro" id="IPR011013">
    <property type="entry name" value="Gal_mutarotase_sf_dom"/>
</dbReference>
<dbReference type="InterPro" id="IPR014718">
    <property type="entry name" value="GH-type_carb-bd"/>
</dbReference>
<reference evidence="6 7" key="1">
    <citation type="journal article" date="2011" name="Stand. Genomic Sci.">
        <title>Complete genome sequence of the thermophilic sulfur-reducer Hippea maritima type strain (MH(2)).</title>
        <authorList>
            <person name="Huntemann M."/>
            <person name="Lu M."/>
            <person name="Nolan M."/>
            <person name="Lapidus A."/>
            <person name="Lucas S."/>
            <person name="Hammon N."/>
            <person name="Deshpande S."/>
            <person name="Cheng J.F."/>
            <person name="Tapia R."/>
            <person name="Han C."/>
            <person name="Goodwin L."/>
            <person name="Pitluck S."/>
            <person name="Liolios K."/>
            <person name="Pagani I."/>
            <person name="Ivanova N."/>
            <person name="Ovchinikova G."/>
            <person name="Pati A."/>
            <person name="Chen A."/>
            <person name="Palaniappan K."/>
            <person name="Land M."/>
            <person name="Hauser L."/>
            <person name="Jeffries C.D."/>
            <person name="Detter J.C."/>
            <person name="Brambilla E.M."/>
            <person name="Rohde M."/>
            <person name="Spring S."/>
            <person name="Goker M."/>
            <person name="Woyke T."/>
            <person name="Bristow J."/>
            <person name="Eisen J.A."/>
            <person name="Markowitz V."/>
            <person name="Hugenholtz P."/>
            <person name="Kyrpides N.C."/>
            <person name="Klenk H.P."/>
            <person name="Mavromatis K."/>
        </authorList>
    </citation>
    <scope>NUCLEOTIDE SEQUENCE [LARGE SCALE GENOMIC DNA]</scope>
    <source>
        <strain evidence="7">ATCC 700847 / DSM 10411 / MH2</strain>
    </source>
</reference>
<dbReference type="EC" id="2.4.1.25" evidence="6"/>
<proteinExistence type="inferred from homology"/>
<keyword evidence="6" id="KW-0808">Transferase</keyword>
<dbReference type="HOGENOM" id="CLU_026700_0_0_7"/>